<dbReference type="PANTHER" id="PTHR33048:SF129">
    <property type="entry name" value="INTEGRAL MEMBRANE PROTEIN-RELATED"/>
    <property type="match status" value="1"/>
</dbReference>
<dbReference type="EMBL" id="WNWR01000857">
    <property type="protein sequence ID" value="KAE9968084.1"/>
    <property type="molecule type" value="Genomic_DNA"/>
</dbReference>
<evidence type="ECO:0000256" key="4">
    <source>
        <dbReference type="ARBA" id="ARBA00023136"/>
    </source>
</evidence>
<dbReference type="AlphaFoldDB" id="A0A8H3UDD8"/>
<comment type="similarity">
    <text evidence="5">Belongs to the SAT4 family.</text>
</comment>
<keyword evidence="4 6" id="KW-0472">Membrane</keyword>
<feature type="transmembrane region" description="Helical" evidence="6">
    <location>
        <begin position="204"/>
        <end position="227"/>
    </location>
</feature>
<gene>
    <name evidence="8" type="ORF">EG327_011191</name>
</gene>
<feature type="transmembrane region" description="Helical" evidence="6">
    <location>
        <begin position="27"/>
        <end position="50"/>
    </location>
</feature>
<evidence type="ECO:0000313" key="9">
    <source>
        <dbReference type="Proteomes" id="UP000490939"/>
    </source>
</evidence>
<comment type="subcellular location">
    <subcellularLocation>
        <location evidence="1">Membrane</location>
        <topology evidence="1">Multi-pass membrane protein</topology>
    </subcellularLocation>
</comment>
<reference evidence="8 9" key="1">
    <citation type="submission" date="2019-07" db="EMBL/GenBank/DDBJ databases">
        <title>Venturia inaequalis Genome Resource.</title>
        <authorList>
            <person name="Lichtner F.J."/>
        </authorList>
    </citation>
    <scope>NUCLEOTIDE SEQUENCE [LARGE SCALE GENOMIC DNA]</scope>
    <source>
        <strain evidence="8 9">DMI_063113</strain>
    </source>
</reference>
<dbReference type="Proteomes" id="UP000490939">
    <property type="component" value="Unassembled WGS sequence"/>
</dbReference>
<evidence type="ECO:0000256" key="3">
    <source>
        <dbReference type="ARBA" id="ARBA00022989"/>
    </source>
</evidence>
<dbReference type="Pfam" id="PF20684">
    <property type="entry name" value="Fung_rhodopsin"/>
    <property type="match status" value="1"/>
</dbReference>
<keyword evidence="2 6" id="KW-0812">Transmembrane</keyword>
<dbReference type="PANTHER" id="PTHR33048">
    <property type="entry name" value="PTH11-LIKE INTEGRAL MEMBRANE PROTEIN (AFU_ORTHOLOGUE AFUA_5G11245)"/>
    <property type="match status" value="1"/>
</dbReference>
<feature type="transmembrane region" description="Helical" evidence="6">
    <location>
        <begin position="277"/>
        <end position="297"/>
    </location>
</feature>
<comment type="caution">
    <text evidence="8">The sequence shown here is derived from an EMBL/GenBank/DDBJ whole genome shotgun (WGS) entry which is preliminary data.</text>
</comment>
<evidence type="ECO:0000256" key="1">
    <source>
        <dbReference type="ARBA" id="ARBA00004141"/>
    </source>
</evidence>
<evidence type="ECO:0000313" key="8">
    <source>
        <dbReference type="EMBL" id="KAE9968084.1"/>
    </source>
</evidence>
<dbReference type="GO" id="GO:0016020">
    <property type="term" value="C:membrane"/>
    <property type="evidence" value="ECO:0007669"/>
    <property type="project" value="UniProtKB-SubCell"/>
</dbReference>
<feature type="transmembrane region" description="Helical" evidence="6">
    <location>
        <begin position="141"/>
        <end position="165"/>
    </location>
</feature>
<keyword evidence="9" id="KW-1185">Reference proteome</keyword>
<dbReference type="InterPro" id="IPR049326">
    <property type="entry name" value="Rhodopsin_dom_fungi"/>
</dbReference>
<dbReference type="InterPro" id="IPR052337">
    <property type="entry name" value="SAT4-like"/>
</dbReference>
<name>A0A8H3UDD8_VENIN</name>
<feature type="domain" description="Rhodopsin" evidence="7">
    <location>
        <begin position="46"/>
        <end position="302"/>
    </location>
</feature>
<protein>
    <recommendedName>
        <fullName evidence="7">Rhodopsin domain-containing protein</fullName>
    </recommendedName>
</protein>
<evidence type="ECO:0000256" key="2">
    <source>
        <dbReference type="ARBA" id="ARBA00022692"/>
    </source>
</evidence>
<evidence type="ECO:0000259" key="7">
    <source>
        <dbReference type="Pfam" id="PF20684"/>
    </source>
</evidence>
<feature type="transmembrane region" description="Helical" evidence="6">
    <location>
        <begin position="62"/>
        <end position="83"/>
    </location>
</feature>
<feature type="transmembrane region" description="Helical" evidence="6">
    <location>
        <begin position="239"/>
        <end position="265"/>
    </location>
</feature>
<feature type="transmembrane region" description="Helical" evidence="6">
    <location>
        <begin position="113"/>
        <end position="129"/>
    </location>
</feature>
<keyword evidence="3 6" id="KW-1133">Transmembrane helix</keyword>
<accession>A0A8H3UDD8</accession>
<evidence type="ECO:0000256" key="6">
    <source>
        <dbReference type="SAM" id="Phobius"/>
    </source>
</evidence>
<proteinExistence type="inferred from homology"/>
<sequence>MPGGLHAPISVLQTWRPNYVDPEMRDMMFLCFVAALLSSSYFVVALRLWARFKLANNAGLDDLLIVFNLFPLTGLSVAMYLAFTRFGMNKHVWDSTPDALVGARKISMITESLYMWSTCMTKISILLFYRRFAIGTISNRFIYTIYAAIGFVIAYFITFHLTLFFHCRPFESYWKQADFRWYFKHKGTATRKADFVCSSEGEELIASSVISILQDFLAVGIPMFLFWKLRVSWKQRMALVGVFGIGVFVGICGILRLIFIIKIYFRTYDMTWESYWAWIWLVVEANFAVICASAPALKTFFKHTFEGMTLPTSGHKRSYSDIEGGGPWLEKTLSYPTPSYTKFPSITSVEVLEQSVANKAKRLPKKNWQRLSF</sequence>
<organism evidence="8 9">
    <name type="scientific">Venturia inaequalis</name>
    <name type="common">Apple scab fungus</name>
    <dbReference type="NCBI Taxonomy" id="5025"/>
    <lineage>
        <taxon>Eukaryota</taxon>
        <taxon>Fungi</taxon>
        <taxon>Dikarya</taxon>
        <taxon>Ascomycota</taxon>
        <taxon>Pezizomycotina</taxon>
        <taxon>Dothideomycetes</taxon>
        <taxon>Pleosporomycetidae</taxon>
        <taxon>Venturiales</taxon>
        <taxon>Venturiaceae</taxon>
        <taxon>Venturia</taxon>
    </lineage>
</organism>
<evidence type="ECO:0000256" key="5">
    <source>
        <dbReference type="ARBA" id="ARBA00038359"/>
    </source>
</evidence>